<keyword evidence="2" id="KW-1185">Reference proteome</keyword>
<dbReference type="EMBL" id="CP144750">
    <property type="protein sequence ID" value="WVZ79313.1"/>
    <property type="molecule type" value="Genomic_DNA"/>
</dbReference>
<organism evidence="1 2">
    <name type="scientific">Paspalum notatum var. saurae</name>
    <dbReference type="NCBI Taxonomy" id="547442"/>
    <lineage>
        <taxon>Eukaryota</taxon>
        <taxon>Viridiplantae</taxon>
        <taxon>Streptophyta</taxon>
        <taxon>Embryophyta</taxon>
        <taxon>Tracheophyta</taxon>
        <taxon>Spermatophyta</taxon>
        <taxon>Magnoliopsida</taxon>
        <taxon>Liliopsida</taxon>
        <taxon>Poales</taxon>
        <taxon>Poaceae</taxon>
        <taxon>PACMAD clade</taxon>
        <taxon>Panicoideae</taxon>
        <taxon>Andropogonodae</taxon>
        <taxon>Paspaleae</taxon>
        <taxon>Paspalinae</taxon>
        <taxon>Paspalum</taxon>
    </lineage>
</organism>
<gene>
    <name evidence="1" type="ORF">U9M48_026907</name>
</gene>
<evidence type="ECO:0000313" key="2">
    <source>
        <dbReference type="Proteomes" id="UP001341281"/>
    </source>
</evidence>
<accession>A0AAQ3TTP9</accession>
<dbReference type="Proteomes" id="UP001341281">
    <property type="component" value="Chromosome 06"/>
</dbReference>
<evidence type="ECO:0000313" key="1">
    <source>
        <dbReference type="EMBL" id="WVZ79313.1"/>
    </source>
</evidence>
<sequence>MASPSKKLIQFNGCITNCLGQLLAVVSKDTLHSKSVPRISKLLGIEAFECLGPSAAELPMHCSEEEGANISGKLKGSEIGGRVTDSLGMQGQTLCLITVVGNTESVSSWKGTSRMPAWALVLLLDCMGAMDKVLGLSALHLVV</sequence>
<reference evidence="1 2" key="1">
    <citation type="submission" date="2024-02" db="EMBL/GenBank/DDBJ databases">
        <title>High-quality chromosome-scale genome assembly of Pensacola bahiagrass (Paspalum notatum Flugge var. saurae).</title>
        <authorList>
            <person name="Vega J.M."/>
            <person name="Podio M."/>
            <person name="Orjuela J."/>
            <person name="Siena L.A."/>
            <person name="Pessino S.C."/>
            <person name="Combes M.C."/>
            <person name="Mariac C."/>
            <person name="Albertini E."/>
            <person name="Pupilli F."/>
            <person name="Ortiz J.P.A."/>
            <person name="Leblanc O."/>
        </authorList>
    </citation>
    <scope>NUCLEOTIDE SEQUENCE [LARGE SCALE GENOMIC DNA]</scope>
    <source>
        <strain evidence="1">R1</strain>
        <tissue evidence="1">Leaf</tissue>
    </source>
</reference>
<proteinExistence type="predicted"/>
<dbReference type="AlphaFoldDB" id="A0AAQ3TTP9"/>
<name>A0AAQ3TTP9_PASNO</name>
<protein>
    <submittedName>
        <fullName evidence="1">Uncharacterized protein</fullName>
    </submittedName>
</protein>